<accession>A0ACA9Y2H7</accession>
<protein>
    <submittedName>
        <fullName evidence="1">Uncharacterized protein</fullName>
    </submittedName>
</protein>
<name>A0ACA9Y2H7_9ASCO</name>
<gene>
    <name evidence="1" type="ORF">CLIB1444_02S02014</name>
</gene>
<keyword evidence="2" id="KW-1185">Reference proteome</keyword>
<sequence length="206" mass="22624">MSIELIPGTVHLVDIEGDLNVKKGGSGDIILRPQSAPDPNDPLRWSKKKKLTQFFHLFWLSVFFAITTNFVGPIWDIFVEEFNTTYSALNVTSALCFLFLGVGCLVLQPTALVLGRRFVYLLCVVLMFVANIIGASSKGIGSQYAVNVINGFAGAPCDSLIEISVADYFFQHERATYLSLTILSLYFGSDIGPIVTGYIADAIGWR</sequence>
<proteinExistence type="predicted"/>
<dbReference type="Proteomes" id="UP001152531">
    <property type="component" value="Unassembled WGS sequence"/>
</dbReference>
<comment type="caution">
    <text evidence="1">The sequence shown here is derived from an EMBL/GenBank/DDBJ whole genome shotgun (WGS) entry which is preliminary data.</text>
</comment>
<reference evidence="1" key="1">
    <citation type="submission" date="2022-06" db="EMBL/GenBank/DDBJ databases">
        <authorList>
            <person name="Legras J.-L."/>
            <person name="Devillers H."/>
            <person name="Grondin C."/>
        </authorList>
    </citation>
    <scope>NUCLEOTIDE SEQUENCE</scope>
    <source>
        <strain evidence="1">CLIB 1444</strain>
    </source>
</reference>
<evidence type="ECO:0000313" key="2">
    <source>
        <dbReference type="Proteomes" id="UP001152531"/>
    </source>
</evidence>
<evidence type="ECO:0000313" key="1">
    <source>
        <dbReference type="EMBL" id="CAH6719148.1"/>
    </source>
</evidence>
<dbReference type="EMBL" id="CALSDN010000002">
    <property type="protein sequence ID" value="CAH6719148.1"/>
    <property type="molecule type" value="Genomic_DNA"/>
</dbReference>
<organism evidence="1 2">
    <name type="scientific">[Candida] jaroonii</name>
    <dbReference type="NCBI Taxonomy" id="467808"/>
    <lineage>
        <taxon>Eukaryota</taxon>
        <taxon>Fungi</taxon>
        <taxon>Dikarya</taxon>
        <taxon>Ascomycota</taxon>
        <taxon>Saccharomycotina</taxon>
        <taxon>Pichiomycetes</taxon>
        <taxon>Debaryomycetaceae</taxon>
        <taxon>Yamadazyma</taxon>
    </lineage>
</organism>